<feature type="chain" id="PRO_5047455990" evidence="2">
    <location>
        <begin position="21"/>
        <end position="307"/>
    </location>
</feature>
<evidence type="ECO:0000313" key="5">
    <source>
        <dbReference type="Proteomes" id="UP001310386"/>
    </source>
</evidence>
<accession>A0ABU5ZGN4</accession>
<dbReference type="PANTHER" id="PTHR37945">
    <property type="entry name" value="EXTRACELLULAR TUNGSTATE BINDING PROTEIN"/>
    <property type="match status" value="1"/>
</dbReference>
<feature type="signal peptide" evidence="2">
    <location>
        <begin position="1"/>
        <end position="20"/>
    </location>
</feature>
<dbReference type="PANTHER" id="PTHR37945:SF1">
    <property type="entry name" value="EXTRACELLULAR TUNGSTATE BINDING PROTEIN"/>
    <property type="match status" value="1"/>
</dbReference>
<evidence type="ECO:0000259" key="3">
    <source>
        <dbReference type="Pfam" id="PF12849"/>
    </source>
</evidence>
<protein>
    <submittedName>
        <fullName evidence="4">Substrate-binding domain-containing protein</fullName>
    </submittedName>
</protein>
<organism evidence="4 5">
    <name type="scientific">Ferviditalea candida</name>
    <dbReference type="NCBI Taxonomy" id="3108399"/>
    <lineage>
        <taxon>Bacteria</taxon>
        <taxon>Bacillati</taxon>
        <taxon>Bacillota</taxon>
        <taxon>Bacilli</taxon>
        <taxon>Bacillales</taxon>
        <taxon>Paenibacillaceae</taxon>
        <taxon>Ferviditalea</taxon>
    </lineage>
</organism>
<dbReference type="Pfam" id="PF12849">
    <property type="entry name" value="PBP_like_2"/>
    <property type="match status" value="1"/>
</dbReference>
<proteinExistence type="predicted"/>
<dbReference type="Proteomes" id="UP001310386">
    <property type="component" value="Unassembled WGS sequence"/>
</dbReference>
<evidence type="ECO:0000313" key="4">
    <source>
        <dbReference type="EMBL" id="MEB3101373.1"/>
    </source>
</evidence>
<feature type="region of interest" description="Disordered" evidence="1">
    <location>
        <begin position="25"/>
        <end position="60"/>
    </location>
</feature>
<feature type="domain" description="PBP" evidence="3">
    <location>
        <begin position="61"/>
        <end position="281"/>
    </location>
</feature>
<dbReference type="InterPro" id="IPR052738">
    <property type="entry name" value="ABC-Tungstate_binding"/>
</dbReference>
<dbReference type="SUPFAM" id="SSF53850">
    <property type="entry name" value="Periplasmic binding protein-like II"/>
    <property type="match status" value="1"/>
</dbReference>
<dbReference type="EMBL" id="JAYJLD010000007">
    <property type="protein sequence ID" value="MEB3101373.1"/>
    <property type="molecule type" value="Genomic_DNA"/>
</dbReference>
<feature type="compositionally biased region" description="Polar residues" evidence="1">
    <location>
        <begin position="38"/>
        <end position="60"/>
    </location>
</feature>
<evidence type="ECO:0000256" key="1">
    <source>
        <dbReference type="SAM" id="MobiDB-lite"/>
    </source>
</evidence>
<dbReference type="PROSITE" id="PS51257">
    <property type="entry name" value="PROKAR_LIPOPROTEIN"/>
    <property type="match status" value="1"/>
</dbReference>
<comment type="caution">
    <text evidence="4">The sequence shown here is derived from an EMBL/GenBank/DDBJ whole genome shotgun (WGS) entry which is preliminary data.</text>
</comment>
<gene>
    <name evidence="4" type="ORF">VF724_06810</name>
</gene>
<sequence length="307" mass="32989">MKKWGLILSLLLVIGLTACGKSGQQAQPSAQLSPAHQTPAQTPAQTPDQTPGSAKENTSVSAEDIVLATTTSTQDSGLLDVLIPALETSLDHKVKIKVVAVGTGQAIQLGQDGNADVLLVHARKSEDEFMNKGYGTYAWDVMYNQFLLVGPKDDPAKVKSAFSAADAFERIAKAKAVFLSRGDNSGTHKKELSIWEMTNVKKPSGDWYKSVGQAMGATLQMAGQLNAYTLVDEATYLTHKEGLEMVYSGDKAMFNPYGIMIVKSTKKPGTAKQVVDFIVGSEGQKIIGDFGKDKYGKSIFVPNAKQR</sequence>
<dbReference type="RefSeq" id="WP_371753487.1">
    <property type="nucleotide sequence ID" value="NZ_JAYJLD010000007.1"/>
</dbReference>
<dbReference type="InterPro" id="IPR024370">
    <property type="entry name" value="PBP_domain"/>
</dbReference>
<feature type="compositionally biased region" description="Low complexity" evidence="1">
    <location>
        <begin position="25"/>
        <end position="37"/>
    </location>
</feature>
<keyword evidence="5" id="KW-1185">Reference proteome</keyword>
<dbReference type="Gene3D" id="3.40.190.10">
    <property type="entry name" value="Periplasmic binding protein-like II"/>
    <property type="match status" value="2"/>
</dbReference>
<evidence type="ECO:0000256" key="2">
    <source>
        <dbReference type="SAM" id="SignalP"/>
    </source>
</evidence>
<name>A0ABU5ZGN4_9BACL</name>
<keyword evidence="2" id="KW-0732">Signal</keyword>
<reference evidence="4" key="1">
    <citation type="submission" date="2023-12" db="EMBL/GenBank/DDBJ databases">
        <title>Fervidustalea candida gen. nov., sp. nov., a novel member of the family Paenibacillaceae isolated from a geothermal area.</title>
        <authorList>
            <person name="Li W.-J."/>
            <person name="Jiao J.-Y."/>
            <person name="Chen Y."/>
        </authorList>
    </citation>
    <scope>NUCLEOTIDE SEQUENCE</scope>
    <source>
        <strain evidence="4">SYSU GA230002</strain>
    </source>
</reference>